<dbReference type="RefSeq" id="WP_162445124.1">
    <property type="nucleotide sequence ID" value="NZ_CP048222.1"/>
</dbReference>
<proteinExistence type="predicted"/>
<reference evidence="1 2" key="1">
    <citation type="submission" date="2020-01" db="EMBL/GenBank/DDBJ databases">
        <authorList>
            <person name="Kim M.K."/>
        </authorList>
    </citation>
    <scope>NUCLEOTIDE SEQUENCE [LARGE SCALE GENOMIC DNA]</scope>
    <source>
        <strain evidence="1 2">172606-1</strain>
    </source>
</reference>
<evidence type="ECO:0000313" key="2">
    <source>
        <dbReference type="Proteomes" id="UP000480178"/>
    </source>
</evidence>
<keyword evidence="2" id="KW-1185">Reference proteome</keyword>
<dbReference type="KEGG" id="rhoz:GXP67_22035"/>
<dbReference type="EMBL" id="CP048222">
    <property type="protein sequence ID" value="QHT69131.1"/>
    <property type="molecule type" value="Genomic_DNA"/>
</dbReference>
<gene>
    <name evidence="1" type="ORF">GXP67_22035</name>
</gene>
<accession>A0A6C0GM31</accession>
<name>A0A6C0GM31_9BACT</name>
<protein>
    <submittedName>
        <fullName evidence="1">Uncharacterized protein</fullName>
    </submittedName>
</protein>
<dbReference type="Proteomes" id="UP000480178">
    <property type="component" value="Chromosome"/>
</dbReference>
<sequence length="64" mass="7885">MNKSKYKAIEHQEQKTKMSFLKHEIWQDEEGKTMLCLAMSIYYQFMHWGEYITEFEGDKQPYKK</sequence>
<evidence type="ECO:0000313" key="1">
    <source>
        <dbReference type="EMBL" id="QHT69131.1"/>
    </source>
</evidence>
<organism evidence="1 2">
    <name type="scientific">Rhodocytophaga rosea</name>
    <dbReference type="NCBI Taxonomy" id="2704465"/>
    <lineage>
        <taxon>Bacteria</taxon>
        <taxon>Pseudomonadati</taxon>
        <taxon>Bacteroidota</taxon>
        <taxon>Cytophagia</taxon>
        <taxon>Cytophagales</taxon>
        <taxon>Rhodocytophagaceae</taxon>
        <taxon>Rhodocytophaga</taxon>
    </lineage>
</organism>
<dbReference type="AlphaFoldDB" id="A0A6C0GM31"/>